<evidence type="ECO:0000313" key="18">
    <source>
        <dbReference type="EMBL" id="THH32244.1"/>
    </source>
</evidence>
<dbReference type="Gene3D" id="3.20.20.80">
    <property type="entry name" value="Glycosidases"/>
    <property type="match status" value="1"/>
</dbReference>
<keyword evidence="19" id="KW-1185">Reference proteome</keyword>
<evidence type="ECO:0000256" key="7">
    <source>
        <dbReference type="ARBA" id="ARBA00022729"/>
    </source>
</evidence>
<comment type="subcellular location">
    <subcellularLocation>
        <location evidence="2">Secreted</location>
    </subcellularLocation>
</comment>
<dbReference type="PROSITE" id="PS00591">
    <property type="entry name" value="GH10_1"/>
    <property type="match status" value="1"/>
</dbReference>
<evidence type="ECO:0000256" key="5">
    <source>
        <dbReference type="ARBA" id="ARBA00022525"/>
    </source>
</evidence>
<sequence>MFKLSSRFVALVALIPFAVAQQAEWDQCGGIGWTGGTTCVSGTVCTVMNSYYSQCLPGTAAPPPPTSPPTSTPTAPSGGAPPSSATALNTIAKSKGKLYFGSATDNPELTDTAYTTILDDNTMFGQITPGNSMKWDATEPEQGVFTWTGADQIANLAETNGQLLRGHNCVWYSQLPSWVSSSGFTAAQLTSVIQTHCGTLVGRYKGQVYSWDVVNEPFNDDGTWRSDVFYNTLNTEYVSIALNAARTADPNAKLYINDYNIEGPSAKTTSMQNLVKSLKAANVPLDGIGLQGHFIVGELPSGIEDNLRAFTALGVEVAFTELDIRMTLPSTAALLAQQSTDYETVVSACAAVEGCVGVTIWDYTDKYSWVPATFPGQGAACPWDQNLQRKPAFQGIINGWNS</sequence>
<evidence type="ECO:0000256" key="4">
    <source>
        <dbReference type="ARBA" id="ARBA00007495"/>
    </source>
</evidence>
<dbReference type="SUPFAM" id="SSF51445">
    <property type="entry name" value="(Trans)glycosidases"/>
    <property type="match status" value="1"/>
</dbReference>
<dbReference type="PRINTS" id="PR00134">
    <property type="entry name" value="GLHYDRLASE10"/>
</dbReference>
<evidence type="ECO:0000256" key="11">
    <source>
        <dbReference type="ARBA" id="ARBA00023326"/>
    </source>
</evidence>
<dbReference type="EC" id="3.2.1.8" evidence="13"/>
<dbReference type="InterPro" id="IPR001000">
    <property type="entry name" value="GH10_dom"/>
</dbReference>
<dbReference type="InterPro" id="IPR044846">
    <property type="entry name" value="GH10"/>
</dbReference>
<name>A0A4S4N076_9APHY</name>
<keyword evidence="6" id="KW-0858">Xylan degradation</keyword>
<feature type="domain" description="GH10" evidence="17">
    <location>
        <begin position="82"/>
        <end position="399"/>
    </location>
</feature>
<dbReference type="PROSITE" id="PS51760">
    <property type="entry name" value="GH10_2"/>
    <property type="match status" value="1"/>
</dbReference>
<evidence type="ECO:0000256" key="2">
    <source>
        <dbReference type="ARBA" id="ARBA00004613"/>
    </source>
</evidence>
<keyword evidence="9 13" id="KW-0119">Carbohydrate metabolism</keyword>
<keyword evidence="8 13" id="KW-0378">Hydrolase</keyword>
<dbReference type="Proteomes" id="UP000308730">
    <property type="component" value="Unassembled WGS sequence"/>
</dbReference>
<evidence type="ECO:0000256" key="1">
    <source>
        <dbReference type="ARBA" id="ARBA00000681"/>
    </source>
</evidence>
<evidence type="ECO:0000256" key="6">
    <source>
        <dbReference type="ARBA" id="ARBA00022651"/>
    </source>
</evidence>
<dbReference type="PANTHER" id="PTHR31490:SF35">
    <property type="entry name" value="ENDO-1,4-BETA-XYLANASE"/>
    <property type="match status" value="1"/>
</dbReference>
<dbReference type="InterPro" id="IPR031158">
    <property type="entry name" value="GH10_AS"/>
</dbReference>
<evidence type="ECO:0000256" key="15">
    <source>
        <dbReference type="SAM" id="SignalP"/>
    </source>
</evidence>
<dbReference type="SMART" id="SM00236">
    <property type="entry name" value="fCBD"/>
    <property type="match status" value="1"/>
</dbReference>
<feature type="compositionally biased region" description="Low complexity" evidence="14">
    <location>
        <begin position="72"/>
        <end position="84"/>
    </location>
</feature>
<feature type="domain" description="CBM1" evidence="16">
    <location>
        <begin position="20"/>
        <end position="56"/>
    </location>
</feature>
<feature type="compositionally biased region" description="Pro residues" evidence="14">
    <location>
        <begin position="61"/>
        <end position="71"/>
    </location>
</feature>
<dbReference type="InterPro" id="IPR017853">
    <property type="entry name" value="GH"/>
</dbReference>
<dbReference type="Pfam" id="PF00734">
    <property type="entry name" value="CBM_1"/>
    <property type="match status" value="1"/>
</dbReference>
<feature type="signal peptide" evidence="15">
    <location>
        <begin position="1"/>
        <end position="20"/>
    </location>
</feature>
<gene>
    <name evidence="18" type="ORF">EUX98_g1959</name>
</gene>
<evidence type="ECO:0000256" key="3">
    <source>
        <dbReference type="ARBA" id="ARBA00004851"/>
    </source>
</evidence>
<dbReference type="PROSITE" id="PS51164">
    <property type="entry name" value="CBM1_2"/>
    <property type="match status" value="1"/>
</dbReference>
<evidence type="ECO:0000256" key="8">
    <source>
        <dbReference type="ARBA" id="ARBA00022801"/>
    </source>
</evidence>
<evidence type="ECO:0000256" key="14">
    <source>
        <dbReference type="SAM" id="MobiDB-lite"/>
    </source>
</evidence>
<dbReference type="SMART" id="SM00633">
    <property type="entry name" value="Glyco_10"/>
    <property type="match status" value="1"/>
</dbReference>
<evidence type="ECO:0000256" key="10">
    <source>
        <dbReference type="ARBA" id="ARBA00023295"/>
    </source>
</evidence>
<reference evidence="18 19" key="1">
    <citation type="submission" date="2019-02" db="EMBL/GenBank/DDBJ databases">
        <title>Genome sequencing of the rare red list fungi Antrodiella citrinella (Flaviporus citrinellus).</title>
        <authorList>
            <person name="Buettner E."/>
            <person name="Kellner H."/>
        </authorList>
    </citation>
    <scope>NUCLEOTIDE SEQUENCE [LARGE SCALE GENOMIC DNA]</scope>
    <source>
        <strain evidence="18 19">DSM 108506</strain>
    </source>
</reference>
<comment type="catalytic activity">
    <reaction evidence="1 13">
        <text>Endohydrolysis of (1-&gt;4)-beta-D-xylosidic linkages in xylans.</text>
        <dbReference type="EC" id="3.2.1.8"/>
    </reaction>
</comment>
<feature type="region of interest" description="Disordered" evidence="14">
    <location>
        <begin position="61"/>
        <end position="84"/>
    </location>
</feature>
<dbReference type="OrthoDB" id="3055998at2759"/>
<comment type="caution">
    <text evidence="18">The sequence shown here is derived from an EMBL/GenBank/DDBJ whole genome shotgun (WGS) entry which is preliminary data.</text>
</comment>
<dbReference type="EMBL" id="SGPM01000026">
    <property type="protein sequence ID" value="THH32244.1"/>
    <property type="molecule type" value="Genomic_DNA"/>
</dbReference>
<feature type="active site" description="Nucleophile" evidence="12">
    <location>
        <position position="321"/>
    </location>
</feature>
<keyword evidence="5" id="KW-0964">Secreted</keyword>
<dbReference type="InterPro" id="IPR035971">
    <property type="entry name" value="CBD_sf"/>
</dbReference>
<dbReference type="GO" id="GO:0005576">
    <property type="term" value="C:extracellular region"/>
    <property type="evidence" value="ECO:0007669"/>
    <property type="project" value="UniProtKB-SubCell"/>
</dbReference>
<dbReference type="Pfam" id="PF00331">
    <property type="entry name" value="Glyco_hydro_10"/>
    <property type="match status" value="1"/>
</dbReference>
<dbReference type="GO" id="GO:0030248">
    <property type="term" value="F:cellulose binding"/>
    <property type="evidence" value="ECO:0007669"/>
    <property type="project" value="InterPro"/>
</dbReference>
<evidence type="ECO:0000256" key="13">
    <source>
        <dbReference type="RuleBase" id="RU361174"/>
    </source>
</evidence>
<evidence type="ECO:0000259" key="16">
    <source>
        <dbReference type="PROSITE" id="PS51164"/>
    </source>
</evidence>
<dbReference type="PROSITE" id="PS00562">
    <property type="entry name" value="CBM1_1"/>
    <property type="match status" value="1"/>
</dbReference>
<dbReference type="InterPro" id="IPR000254">
    <property type="entry name" value="CBD"/>
</dbReference>
<dbReference type="SUPFAM" id="SSF57180">
    <property type="entry name" value="Cellulose-binding domain"/>
    <property type="match status" value="1"/>
</dbReference>
<dbReference type="AlphaFoldDB" id="A0A4S4N076"/>
<keyword evidence="10 13" id="KW-0326">Glycosidase</keyword>
<comment type="pathway">
    <text evidence="3">Glycan degradation; xylan degradation.</text>
</comment>
<evidence type="ECO:0000313" key="19">
    <source>
        <dbReference type="Proteomes" id="UP000308730"/>
    </source>
</evidence>
<dbReference type="GO" id="GO:0045493">
    <property type="term" value="P:xylan catabolic process"/>
    <property type="evidence" value="ECO:0007669"/>
    <property type="project" value="UniProtKB-KW"/>
</dbReference>
<comment type="similarity">
    <text evidence="4 13">Belongs to the glycosyl hydrolase 10 (cellulase F) family.</text>
</comment>
<dbReference type="PANTHER" id="PTHR31490">
    <property type="entry name" value="GLYCOSYL HYDROLASE"/>
    <property type="match status" value="1"/>
</dbReference>
<keyword evidence="7 15" id="KW-0732">Signal</keyword>
<keyword evidence="11 13" id="KW-0624">Polysaccharide degradation</keyword>
<feature type="chain" id="PRO_5021031576" description="Beta-xylanase" evidence="15">
    <location>
        <begin position="21"/>
        <end position="402"/>
    </location>
</feature>
<evidence type="ECO:0000256" key="12">
    <source>
        <dbReference type="PROSITE-ProRule" id="PRU10061"/>
    </source>
</evidence>
<accession>A0A4S4N076</accession>
<organism evidence="18 19">
    <name type="scientific">Antrodiella citrinella</name>
    <dbReference type="NCBI Taxonomy" id="2447956"/>
    <lineage>
        <taxon>Eukaryota</taxon>
        <taxon>Fungi</taxon>
        <taxon>Dikarya</taxon>
        <taxon>Basidiomycota</taxon>
        <taxon>Agaricomycotina</taxon>
        <taxon>Agaricomycetes</taxon>
        <taxon>Polyporales</taxon>
        <taxon>Steccherinaceae</taxon>
        <taxon>Antrodiella</taxon>
    </lineage>
</organism>
<proteinExistence type="inferred from homology"/>
<dbReference type="GO" id="GO:0031176">
    <property type="term" value="F:endo-1,4-beta-xylanase activity"/>
    <property type="evidence" value="ECO:0007669"/>
    <property type="project" value="UniProtKB-EC"/>
</dbReference>
<protein>
    <recommendedName>
        <fullName evidence="13">Beta-xylanase</fullName>
        <ecNumber evidence="13">3.2.1.8</ecNumber>
    </recommendedName>
</protein>
<evidence type="ECO:0000259" key="17">
    <source>
        <dbReference type="PROSITE" id="PS51760"/>
    </source>
</evidence>
<evidence type="ECO:0000256" key="9">
    <source>
        <dbReference type="ARBA" id="ARBA00023277"/>
    </source>
</evidence>